<comment type="caution">
    <text evidence="2">The sequence shown here is derived from an EMBL/GenBank/DDBJ whole genome shotgun (WGS) entry which is preliminary data.</text>
</comment>
<organism evidence="2 3">
    <name type="scientific">Lecanosticta acicola</name>
    <dbReference type="NCBI Taxonomy" id="111012"/>
    <lineage>
        <taxon>Eukaryota</taxon>
        <taxon>Fungi</taxon>
        <taxon>Dikarya</taxon>
        <taxon>Ascomycota</taxon>
        <taxon>Pezizomycotina</taxon>
        <taxon>Dothideomycetes</taxon>
        <taxon>Dothideomycetidae</taxon>
        <taxon>Mycosphaerellales</taxon>
        <taxon>Mycosphaerellaceae</taxon>
        <taxon>Lecanosticta</taxon>
    </lineage>
</organism>
<feature type="region of interest" description="Disordered" evidence="1">
    <location>
        <begin position="318"/>
        <end position="343"/>
    </location>
</feature>
<feature type="compositionally biased region" description="Low complexity" evidence="1">
    <location>
        <begin position="775"/>
        <end position="796"/>
    </location>
</feature>
<gene>
    <name evidence="2" type="ORF">LECACI_7A006202</name>
</gene>
<evidence type="ECO:0000256" key="1">
    <source>
        <dbReference type="SAM" id="MobiDB-lite"/>
    </source>
</evidence>
<dbReference type="Proteomes" id="UP001296104">
    <property type="component" value="Unassembled WGS sequence"/>
</dbReference>
<sequence length="1530" mass="160125">MAAGNHGSFKSSTTATTPRDKATMNGSIHGGQSGRSSRSRRKPSRTYTGWVADKITKVVVWYLIITFAFRCPASQKELKDSSPRICKPYLQSKDYATPYLQPYYDQYLSPYVQHAQPYVDRFNEHVYKPGYNVYQQYGAPRIADAQVFGANQWEKTIRPQLLVLQKQSGKQYQAHLAPHVKKVQNVVQPYYDSVATSASDLWELELGPAYRKTRPYAEKVYLQGHEFAVNTALPQAQYVGGAAWSFWTRQIWPRVRVLYGENVEPQLMRITERLGRYKDGKKLEAEIKSFESASKLAEASFSASSAASSISSTVKEATASPSSAASQAATEPESTSDPKERFREDLKSWEHVCAKAVEEGAEDLKERVTEITDRQISNAEGTGNALVTQLDQTVEGVVNSVKARVLQIVGQMPEDATTEQIETANEDLVLAIRNAGQNVKHRAQAVREWRQSAVHETGDLVGKALQSTLETIDSIRELRLTEIGRKYAHSSLPHKEWSRYNDIKKATQTWRNDVEKAAHAHEGIRNTHTAFDDIEHIAMSIAEDAAKELGRLKQVGKWKIAAQDDSDDFTTKTVPPPVKKAKDQVVEKVAEASRAIFDEEPEQGGVESATSVAAEKASQAASSISEAVVGSSTGSVKSAASEASKRIVGSDSPASKASKSAKSIASAASSSVIGSEPGLSDTATMIASSASSAIIGSDSPASRASKSAESVASAASKVVAGSESNIYDTATDAASSVSSVAASASSHVADEPMTKSAGSKLSSILSAQKSNVDSASKSAGSVASEASKSGSSVVESLTGPSKSTDKISKSASSAASKVSSQVSSAASAASGAIPDAEAVAQAAEGAAHAATESSKKVLGGAMAQVLVEPREPIMEEDIIDAAKRSSSRIQSMASVAGDKSSELTKAVQDAIKAATKTQGAVESATSVASEQYESALAAASSVLFGTQNAVEKGSSVANEQYLSAVTAASYAIYGTPATAAPIAAASSAYDSAMTEASKQYDAVKSRISEKISGTPKPVHEEMLSSAESAYSAAIAAASDGYKSAFPTTTQNLYESISSVAASRLSEGVSAASDQYKSAKKAVGAEPTPVHQQYLASAQKAYYEALGVAHGRYSEFLDAASSVVGATPSPKSPSDQLYHAMSGARDGYSSYLDDARSRYSQMVSIASDAAKAQGHKSIPSDALENLQGQMADASSIAISRLAAASSEVSAAVYGTPAPVTESLASRASENWESLVSKASEQVYGPPPPFTDVAVSRANGFVAQANEAASTQWDAVQSIFSELVVGKEPSFTESVYSRLQSAYSTGAPAMMSRASSYASNAYESATSVVSAVFVPPTQVPGIVEQMQEQINAAVDAASTQVYGTSKGTVEQATEAAASMYSDAASKASEAVYGRETNYLVAARSNVADIVASASSAIHGAIYGSPTGTAEAASSAAASVYSSIASQASQQASAASSAVSSAIYGEEQTYLEGVQSQLSVAMASAQSRLEEIAVQASKGAADAYTSAGSAASQAASSIVSAASTATERARDEL</sequence>
<keyword evidence="3" id="KW-1185">Reference proteome</keyword>
<dbReference type="PANTHER" id="PTHR23242:SF9">
    <property type="entry name" value="TRANSCRIPTION FACTOR HOXA13"/>
    <property type="match status" value="1"/>
</dbReference>
<feature type="compositionally biased region" description="Low complexity" evidence="1">
    <location>
        <begin position="809"/>
        <end position="833"/>
    </location>
</feature>
<feature type="region of interest" description="Disordered" evidence="1">
    <location>
        <begin position="695"/>
        <end position="719"/>
    </location>
</feature>
<accession>A0AAI9ECG0</accession>
<feature type="region of interest" description="Disordered" evidence="1">
    <location>
        <begin position="740"/>
        <end position="762"/>
    </location>
</feature>
<reference evidence="2" key="1">
    <citation type="submission" date="2023-11" db="EMBL/GenBank/DDBJ databases">
        <authorList>
            <person name="Alioto T."/>
            <person name="Alioto T."/>
            <person name="Gomez Garrido J."/>
        </authorList>
    </citation>
    <scope>NUCLEOTIDE SEQUENCE</scope>
</reference>
<protein>
    <submittedName>
        <fullName evidence="2">Uncharacterized protein</fullName>
    </submittedName>
</protein>
<evidence type="ECO:0000313" key="2">
    <source>
        <dbReference type="EMBL" id="CAK4031044.1"/>
    </source>
</evidence>
<feature type="region of interest" description="Disordered" evidence="1">
    <location>
        <begin position="775"/>
        <end position="833"/>
    </location>
</feature>
<feature type="compositionally biased region" description="Low complexity" evidence="1">
    <location>
        <begin position="318"/>
        <end position="335"/>
    </location>
</feature>
<dbReference type="PANTHER" id="PTHR23242">
    <property type="entry name" value="TRANSCRIPTION FACTOR HOXA13"/>
    <property type="match status" value="1"/>
</dbReference>
<proteinExistence type="predicted"/>
<feature type="region of interest" description="Disordered" evidence="1">
    <location>
        <begin position="635"/>
        <end position="661"/>
    </location>
</feature>
<name>A0AAI9ECG0_9PEZI</name>
<feature type="compositionally biased region" description="Polar residues" evidence="1">
    <location>
        <begin position="8"/>
        <end position="17"/>
    </location>
</feature>
<feature type="region of interest" description="Disordered" evidence="1">
    <location>
        <begin position="1"/>
        <end position="45"/>
    </location>
</feature>
<evidence type="ECO:0000313" key="3">
    <source>
        <dbReference type="Proteomes" id="UP001296104"/>
    </source>
</evidence>
<feature type="compositionally biased region" description="Low complexity" evidence="1">
    <location>
        <begin position="650"/>
        <end position="661"/>
    </location>
</feature>
<dbReference type="EMBL" id="CAVMBE010000043">
    <property type="protein sequence ID" value="CAK4031044.1"/>
    <property type="molecule type" value="Genomic_DNA"/>
</dbReference>